<dbReference type="GO" id="GO:1990904">
    <property type="term" value="C:ribonucleoprotein complex"/>
    <property type="evidence" value="ECO:0007669"/>
    <property type="project" value="UniProtKB-KW"/>
</dbReference>
<keyword evidence="6 9" id="KW-0687">Ribonucleoprotein</keyword>
<feature type="domain" description="TROVE" evidence="8">
    <location>
        <begin position="1"/>
        <end position="346"/>
    </location>
</feature>
<dbReference type="PANTHER" id="PTHR14202:SF0">
    <property type="entry name" value="RNA-BINDING PROTEIN RO60"/>
    <property type="match status" value="1"/>
</dbReference>
<keyword evidence="3" id="KW-0963">Cytoplasm</keyword>
<evidence type="ECO:0000259" key="8">
    <source>
        <dbReference type="PROSITE" id="PS50988"/>
    </source>
</evidence>
<dbReference type="Pfam" id="PF25045">
    <property type="entry name" value="vWA_Ro60"/>
    <property type="match status" value="1"/>
</dbReference>
<dbReference type="Gene3D" id="3.40.50.410">
    <property type="entry name" value="von Willebrand factor, type A domain"/>
    <property type="match status" value="1"/>
</dbReference>
<comment type="similarity">
    <text evidence="2">Belongs to the Ro 60 kDa family.</text>
</comment>
<comment type="caution">
    <text evidence="9">The sequence shown here is derived from an EMBL/GenBank/DDBJ whole genome shotgun (WGS) entry which is preliminary data.</text>
</comment>
<proteinExistence type="inferred from homology"/>
<evidence type="ECO:0000256" key="1">
    <source>
        <dbReference type="ARBA" id="ARBA00004496"/>
    </source>
</evidence>
<evidence type="ECO:0000256" key="6">
    <source>
        <dbReference type="ARBA" id="ARBA00023274"/>
    </source>
</evidence>
<protein>
    <submittedName>
        <fullName evidence="9">60 kDa SS-A/Ro ribonucleoprotein</fullName>
    </submittedName>
</protein>
<dbReference type="OrthoDB" id="6098064at2759"/>
<dbReference type="InterPro" id="IPR037214">
    <property type="entry name" value="TROVE_dom_sf"/>
</dbReference>
<dbReference type="InterPro" id="IPR056800">
    <property type="entry name" value="vWA_Ro60"/>
</dbReference>
<dbReference type="InterPro" id="IPR036465">
    <property type="entry name" value="vWFA_dom_sf"/>
</dbReference>
<evidence type="ECO:0000256" key="3">
    <source>
        <dbReference type="ARBA" id="ARBA00022490"/>
    </source>
</evidence>
<evidence type="ECO:0000256" key="5">
    <source>
        <dbReference type="ARBA" id="ARBA00022884"/>
    </source>
</evidence>
<name>A0A210PHC6_MIZYE</name>
<dbReference type="GO" id="GO:0046872">
    <property type="term" value="F:metal ion binding"/>
    <property type="evidence" value="ECO:0007669"/>
    <property type="project" value="UniProtKB-KW"/>
</dbReference>
<keyword evidence="10" id="KW-1185">Reference proteome</keyword>
<dbReference type="InterPro" id="IPR008858">
    <property type="entry name" value="TROVE_dom"/>
</dbReference>
<organism evidence="9 10">
    <name type="scientific">Mizuhopecten yessoensis</name>
    <name type="common">Japanese scallop</name>
    <name type="synonym">Patinopecten yessoensis</name>
    <dbReference type="NCBI Taxonomy" id="6573"/>
    <lineage>
        <taxon>Eukaryota</taxon>
        <taxon>Metazoa</taxon>
        <taxon>Spiralia</taxon>
        <taxon>Lophotrochozoa</taxon>
        <taxon>Mollusca</taxon>
        <taxon>Bivalvia</taxon>
        <taxon>Autobranchia</taxon>
        <taxon>Pteriomorphia</taxon>
        <taxon>Pectinida</taxon>
        <taxon>Pectinoidea</taxon>
        <taxon>Pectinidae</taxon>
        <taxon>Mizuhopecten</taxon>
    </lineage>
</organism>
<dbReference type="PROSITE" id="PS50988">
    <property type="entry name" value="TROVE"/>
    <property type="match status" value="1"/>
</dbReference>
<comment type="subcellular location">
    <subcellularLocation>
        <location evidence="1">Cytoplasm</location>
    </subcellularLocation>
</comment>
<sequence length="539" mass="60400">MASPPEMCSFDAFKRFLHLCTDGAVYKVIGNCCTTENTPFLTELLNDHKGKEVLTEVLKCHTEKTSVKKDTLLFTVALCAKSTDKDIKQQAYQTFLKICNSPRELFQFLSYQKKLTENTRGWGRSLKHAVSQWYNQQTPLDLAKSVTRQISYCGWTHRDVLRLGHIKGASEATCLIFKYLVKGIEEAKKEFDKEGASEDVRKVLDYLVTVDTLKHSTDDHQVACLVEKHSFGLESIPTKLLNSKEVWRALINVIPMTTLLQYFGKLAAVGLLEASCDTSKVLVEKLQDVARLKEGRVEPLSVLLASRIYEQGKGGKPRWSRNEEVVRGLDLAFDSTIKNNMEATKKRYLVAVRVGVSKGKLTVRGTQVLSNIIAAAAMTSITLKSEEKVDVVYFTRSVTSLPVSAESKLADICDELATQIIIADNLPEPEEDKPKNDEPVFRGAPPPPCDIAAPIKWARENKKAVDVFLFLTDNRDKSTGKVPPHDALLQYRKDMDMPNTKMVTCGFTNATMRVAEQDDRGMLDIAGFDLTVPNMQEQH</sequence>
<keyword evidence="4" id="KW-0479">Metal-binding</keyword>
<dbReference type="EMBL" id="NEDP02076705">
    <property type="protein sequence ID" value="OWF35826.1"/>
    <property type="molecule type" value="Genomic_DNA"/>
</dbReference>
<reference evidence="9 10" key="1">
    <citation type="journal article" date="2017" name="Nat. Ecol. Evol.">
        <title>Scallop genome provides insights into evolution of bilaterian karyotype and development.</title>
        <authorList>
            <person name="Wang S."/>
            <person name="Zhang J."/>
            <person name="Jiao W."/>
            <person name="Li J."/>
            <person name="Xun X."/>
            <person name="Sun Y."/>
            <person name="Guo X."/>
            <person name="Huan P."/>
            <person name="Dong B."/>
            <person name="Zhang L."/>
            <person name="Hu X."/>
            <person name="Sun X."/>
            <person name="Wang J."/>
            <person name="Zhao C."/>
            <person name="Wang Y."/>
            <person name="Wang D."/>
            <person name="Huang X."/>
            <person name="Wang R."/>
            <person name="Lv J."/>
            <person name="Li Y."/>
            <person name="Zhang Z."/>
            <person name="Liu B."/>
            <person name="Lu W."/>
            <person name="Hui Y."/>
            <person name="Liang J."/>
            <person name="Zhou Z."/>
            <person name="Hou R."/>
            <person name="Li X."/>
            <person name="Liu Y."/>
            <person name="Li H."/>
            <person name="Ning X."/>
            <person name="Lin Y."/>
            <person name="Zhao L."/>
            <person name="Xing Q."/>
            <person name="Dou J."/>
            <person name="Li Y."/>
            <person name="Mao J."/>
            <person name="Guo H."/>
            <person name="Dou H."/>
            <person name="Li T."/>
            <person name="Mu C."/>
            <person name="Jiang W."/>
            <person name="Fu Q."/>
            <person name="Fu X."/>
            <person name="Miao Y."/>
            <person name="Liu J."/>
            <person name="Yu Q."/>
            <person name="Li R."/>
            <person name="Liao H."/>
            <person name="Li X."/>
            <person name="Kong Y."/>
            <person name="Jiang Z."/>
            <person name="Chourrout D."/>
            <person name="Li R."/>
            <person name="Bao Z."/>
        </authorList>
    </citation>
    <scope>NUCLEOTIDE SEQUENCE [LARGE SCALE GENOMIC DNA]</scope>
    <source>
        <strain evidence="9 10">PY_sf001</strain>
    </source>
</reference>
<gene>
    <name evidence="9" type="ORF">KP79_PYT04092</name>
</gene>
<evidence type="ECO:0000256" key="2">
    <source>
        <dbReference type="ARBA" id="ARBA00007814"/>
    </source>
</evidence>
<dbReference type="PANTHER" id="PTHR14202">
    <property type="entry name" value="60 KDA RIBONUCLEOPROTEIN SSA/RO"/>
    <property type="match status" value="1"/>
</dbReference>
<evidence type="ECO:0000313" key="10">
    <source>
        <dbReference type="Proteomes" id="UP000242188"/>
    </source>
</evidence>
<dbReference type="GO" id="GO:0003723">
    <property type="term" value="F:RNA binding"/>
    <property type="evidence" value="ECO:0007669"/>
    <property type="project" value="UniProtKB-KW"/>
</dbReference>
<evidence type="ECO:0000256" key="7">
    <source>
        <dbReference type="SAM" id="MobiDB-lite"/>
    </source>
</evidence>
<evidence type="ECO:0000256" key="4">
    <source>
        <dbReference type="ARBA" id="ARBA00022723"/>
    </source>
</evidence>
<dbReference type="GO" id="GO:0005737">
    <property type="term" value="C:cytoplasm"/>
    <property type="evidence" value="ECO:0007669"/>
    <property type="project" value="UniProtKB-SubCell"/>
</dbReference>
<feature type="region of interest" description="Disordered" evidence="7">
    <location>
        <begin position="424"/>
        <end position="445"/>
    </location>
</feature>
<dbReference type="SUPFAM" id="SSF53300">
    <property type="entry name" value="vWA-like"/>
    <property type="match status" value="1"/>
</dbReference>
<dbReference type="InterPro" id="IPR040322">
    <property type="entry name" value="TROVE2"/>
</dbReference>
<dbReference type="AlphaFoldDB" id="A0A210PHC6"/>
<accession>A0A210PHC6</accession>
<evidence type="ECO:0000313" key="9">
    <source>
        <dbReference type="EMBL" id="OWF35826.1"/>
    </source>
</evidence>
<dbReference type="Pfam" id="PF05731">
    <property type="entry name" value="TROVE"/>
    <property type="match status" value="1"/>
</dbReference>
<dbReference type="SUPFAM" id="SSF140864">
    <property type="entry name" value="TROVE domain-like"/>
    <property type="match status" value="1"/>
</dbReference>
<dbReference type="Proteomes" id="UP000242188">
    <property type="component" value="Unassembled WGS sequence"/>
</dbReference>
<keyword evidence="5" id="KW-0694">RNA-binding</keyword>